<reference evidence="2 3" key="1">
    <citation type="submission" date="2019-03" db="EMBL/GenBank/DDBJ databases">
        <title>First draft genome of Liparis tanakae, snailfish: a comprehensive survey of snailfish specific genes.</title>
        <authorList>
            <person name="Kim W."/>
            <person name="Song I."/>
            <person name="Jeong J.-H."/>
            <person name="Kim D."/>
            <person name="Kim S."/>
            <person name="Ryu S."/>
            <person name="Song J.Y."/>
            <person name="Lee S.K."/>
        </authorList>
    </citation>
    <scope>NUCLEOTIDE SEQUENCE [LARGE SCALE GENOMIC DNA]</scope>
    <source>
        <tissue evidence="2">Muscle</tissue>
    </source>
</reference>
<dbReference type="EMBL" id="SRLO01000175">
    <property type="protein sequence ID" value="TNN69444.1"/>
    <property type="molecule type" value="Genomic_DNA"/>
</dbReference>
<feature type="region of interest" description="Disordered" evidence="1">
    <location>
        <begin position="73"/>
        <end position="103"/>
    </location>
</feature>
<name>A0A4Z2HWQ7_9TELE</name>
<proteinExistence type="predicted"/>
<protein>
    <submittedName>
        <fullName evidence="2">Uncharacterized protein</fullName>
    </submittedName>
</protein>
<gene>
    <name evidence="2" type="ORF">EYF80_020278</name>
</gene>
<evidence type="ECO:0000256" key="1">
    <source>
        <dbReference type="SAM" id="MobiDB-lite"/>
    </source>
</evidence>
<keyword evidence="3" id="KW-1185">Reference proteome</keyword>
<evidence type="ECO:0000313" key="3">
    <source>
        <dbReference type="Proteomes" id="UP000314294"/>
    </source>
</evidence>
<sequence length="117" mass="12693">MTIPTKCSNITAPESIAVSSFDIQKPLLSVCPSLYLYLLSTTTLHHSALAITKSCSSTAQHVALCRRVNGLRGGRSHRDSHRSLTRTYCSSHAGDRPDGGGETMVRQTFVRPVYTSA</sequence>
<organism evidence="2 3">
    <name type="scientific">Liparis tanakae</name>
    <name type="common">Tanaka's snailfish</name>
    <dbReference type="NCBI Taxonomy" id="230148"/>
    <lineage>
        <taxon>Eukaryota</taxon>
        <taxon>Metazoa</taxon>
        <taxon>Chordata</taxon>
        <taxon>Craniata</taxon>
        <taxon>Vertebrata</taxon>
        <taxon>Euteleostomi</taxon>
        <taxon>Actinopterygii</taxon>
        <taxon>Neopterygii</taxon>
        <taxon>Teleostei</taxon>
        <taxon>Neoteleostei</taxon>
        <taxon>Acanthomorphata</taxon>
        <taxon>Eupercaria</taxon>
        <taxon>Perciformes</taxon>
        <taxon>Cottioidei</taxon>
        <taxon>Cottales</taxon>
        <taxon>Liparidae</taxon>
        <taxon>Liparis</taxon>
    </lineage>
</organism>
<dbReference type="Proteomes" id="UP000314294">
    <property type="component" value="Unassembled WGS sequence"/>
</dbReference>
<accession>A0A4Z2HWQ7</accession>
<evidence type="ECO:0000313" key="2">
    <source>
        <dbReference type="EMBL" id="TNN69444.1"/>
    </source>
</evidence>
<comment type="caution">
    <text evidence="2">The sequence shown here is derived from an EMBL/GenBank/DDBJ whole genome shotgun (WGS) entry which is preliminary data.</text>
</comment>
<dbReference type="AlphaFoldDB" id="A0A4Z2HWQ7"/>
<feature type="compositionally biased region" description="Basic residues" evidence="1">
    <location>
        <begin position="74"/>
        <end position="84"/>
    </location>
</feature>